<dbReference type="PRINTS" id="PR00039">
    <property type="entry name" value="HTHLYSR"/>
</dbReference>
<comment type="similarity">
    <text evidence="1">Belongs to the LysR transcriptional regulatory family.</text>
</comment>
<dbReference type="EMBL" id="JACMYG010000013">
    <property type="protein sequence ID" value="MBC2690995.1"/>
    <property type="molecule type" value="Genomic_DNA"/>
</dbReference>
<reference evidence="6 7" key="1">
    <citation type="submission" date="2020-08" db="EMBL/GenBank/DDBJ databases">
        <title>Pseudomonas sp. nov.</title>
        <authorList>
            <person name="Gieschler S."/>
            <person name="Fiedler G."/>
            <person name="Brinks E."/>
            <person name="Boehnlein C."/>
            <person name="Franz C.M.A.P."/>
            <person name="Kabisch J."/>
        </authorList>
    </citation>
    <scope>NUCLEOTIDE SEQUENCE [LARGE SCALE GENOMIC DNA]</scope>
    <source>
        <strain evidence="6 7">MBT-1</strain>
    </source>
</reference>
<dbReference type="PANTHER" id="PTHR30346">
    <property type="entry name" value="TRANSCRIPTIONAL DUAL REGULATOR HCAR-RELATED"/>
    <property type="match status" value="1"/>
</dbReference>
<dbReference type="PANTHER" id="PTHR30346:SF28">
    <property type="entry name" value="HTH-TYPE TRANSCRIPTIONAL REGULATOR CYNR"/>
    <property type="match status" value="1"/>
</dbReference>
<feature type="domain" description="HTH lysR-type" evidence="5">
    <location>
        <begin position="1"/>
        <end position="56"/>
    </location>
</feature>
<dbReference type="InterPro" id="IPR036390">
    <property type="entry name" value="WH_DNA-bd_sf"/>
</dbReference>
<evidence type="ECO:0000256" key="2">
    <source>
        <dbReference type="ARBA" id="ARBA00023015"/>
    </source>
</evidence>
<dbReference type="GO" id="GO:0003677">
    <property type="term" value="F:DNA binding"/>
    <property type="evidence" value="ECO:0007669"/>
    <property type="project" value="UniProtKB-KW"/>
</dbReference>
<evidence type="ECO:0000256" key="1">
    <source>
        <dbReference type="ARBA" id="ARBA00009437"/>
    </source>
</evidence>
<dbReference type="Proteomes" id="UP000526003">
    <property type="component" value="Unassembled WGS sequence"/>
</dbReference>
<dbReference type="FunFam" id="1.10.10.10:FF:000001">
    <property type="entry name" value="LysR family transcriptional regulator"/>
    <property type="match status" value="1"/>
</dbReference>
<name>A0A7X1GF55_9PSED</name>
<keyword evidence="3" id="KW-0238">DNA-binding</keyword>
<dbReference type="SUPFAM" id="SSF46785">
    <property type="entry name" value="Winged helix' DNA-binding domain"/>
    <property type="match status" value="1"/>
</dbReference>
<dbReference type="Pfam" id="PF00126">
    <property type="entry name" value="HTH_1"/>
    <property type="match status" value="1"/>
</dbReference>
<evidence type="ECO:0000256" key="4">
    <source>
        <dbReference type="ARBA" id="ARBA00023163"/>
    </source>
</evidence>
<protein>
    <submittedName>
        <fullName evidence="6">LysR family transcriptional regulator</fullName>
    </submittedName>
</protein>
<proteinExistence type="inferred from homology"/>
<dbReference type="Gene3D" id="1.10.10.10">
    <property type="entry name" value="Winged helix-like DNA-binding domain superfamily/Winged helix DNA-binding domain"/>
    <property type="match status" value="1"/>
</dbReference>
<evidence type="ECO:0000259" key="5">
    <source>
        <dbReference type="PROSITE" id="PS50931"/>
    </source>
</evidence>
<dbReference type="InterPro" id="IPR000847">
    <property type="entry name" value="LysR_HTH_N"/>
</dbReference>
<dbReference type="GO" id="GO:0003700">
    <property type="term" value="F:DNA-binding transcription factor activity"/>
    <property type="evidence" value="ECO:0007669"/>
    <property type="project" value="InterPro"/>
</dbReference>
<dbReference type="RefSeq" id="WP_166590386.1">
    <property type="nucleotide sequence ID" value="NZ_CP130043.1"/>
</dbReference>
<dbReference type="Gene3D" id="3.40.190.10">
    <property type="entry name" value="Periplasmic binding protein-like II"/>
    <property type="match status" value="2"/>
</dbReference>
<gene>
    <name evidence="6" type="ORF">H7995_14435</name>
</gene>
<evidence type="ECO:0000313" key="7">
    <source>
        <dbReference type="Proteomes" id="UP000526003"/>
    </source>
</evidence>
<accession>A0A7X1GF55</accession>
<keyword evidence="4" id="KW-0804">Transcription</keyword>
<sequence length="289" mass="32880">MKHLHLVHSICETGNLTRAAEQLFLSQPALSKQLAELEDRLGFLLFHRSRKAMLPTEAGLAFNTHAQRILDDTAALSEYLARYGRGDTGRLRLSIDPLHRCDWLPTWLQALRSRLPNVQVQIRPVPDLLCSLRQGESDLIILGETSHAPDTRFQPLHGDELVAILPPDHALATRPWLMPTDLAGQTLLYHFDLEQSYLYRRYLRPQQIQLGSLQHIQDVPALIALVRLGVGMSLLPRRLLNGDERNLLVRPIGEQGFHFNWYLATKREDTRPTVQVAMALLSEMLHSPN</sequence>
<dbReference type="PROSITE" id="PS50931">
    <property type="entry name" value="HTH_LYSR"/>
    <property type="match status" value="1"/>
</dbReference>
<keyword evidence="2" id="KW-0805">Transcription regulation</keyword>
<evidence type="ECO:0000256" key="3">
    <source>
        <dbReference type="ARBA" id="ARBA00023125"/>
    </source>
</evidence>
<keyword evidence="7" id="KW-1185">Reference proteome</keyword>
<dbReference type="SUPFAM" id="SSF53850">
    <property type="entry name" value="Periplasmic binding protein-like II"/>
    <property type="match status" value="1"/>
</dbReference>
<dbReference type="AlphaFoldDB" id="A0A7X1GF55"/>
<organism evidence="6 7">
    <name type="scientific">Pseudomonas kielensis</name>
    <dbReference type="NCBI Taxonomy" id="2762577"/>
    <lineage>
        <taxon>Bacteria</taxon>
        <taxon>Pseudomonadati</taxon>
        <taxon>Pseudomonadota</taxon>
        <taxon>Gammaproteobacteria</taxon>
        <taxon>Pseudomonadales</taxon>
        <taxon>Pseudomonadaceae</taxon>
        <taxon>Pseudomonas</taxon>
    </lineage>
</organism>
<dbReference type="GO" id="GO:0032993">
    <property type="term" value="C:protein-DNA complex"/>
    <property type="evidence" value="ECO:0007669"/>
    <property type="project" value="TreeGrafter"/>
</dbReference>
<evidence type="ECO:0000313" key="6">
    <source>
        <dbReference type="EMBL" id="MBC2690995.1"/>
    </source>
</evidence>
<dbReference type="InterPro" id="IPR005119">
    <property type="entry name" value="LysR_subst-bd"/>
</dbReference>
<dbReference type="Pfam" id="PF03466">
    <property type="entry name" value="LysR_substrate"/>
    <property type="match status" value="1"/>
</dbReference>
<dbReference type="InterPro" id="IPR036388">
    <property type="entry name" value="WH-like_DNA-bd_sf"/>
</dbReference>
<comment type="caution">
    <text evidence="6">The sequence shown here is derived from an EMBL/GenBank/DDBJ whole genome shotgun (WGS) entry which is preliminary data.</text>
</comment>